<dbReference type="GO" id="GO:0005829">
    <property type="term" value="C:cytosol"/>
    <property type="evidence" value="ECO:0007669"/>
    <property type="project" value="TreeGrafter"/>
</dbReference>
<feature type="domain" description="HTH lysR-type" evidence="5">
    <location>
        <begin position="1"/>
        <end position="58"/>
    </location>
</feature>
<dbReference type="InterPro" id="IPR005119">
    <property type="entry name" value="LysR_subst-bd"/>
</dbReference>
<evidence type="ECO:0000259" key="5">
    <source>
        <dbReference type="PROSITE" id="PS50931"/>
    </source>
</evidence>
<reference evidence="6 7" key="1">
    <citation type="submission" date="2016-04" db="EMBL/GenBank/DDBJ databases">
        <authorList>
            <consortium name="Pathogen Informatics"/>
        </authorList>
    </citation>
    <scope>NUCLEOTIDE SEQUENCE [LARGE SCALE GENOMIC DNA]</scope>
    <source>
        <strain evidence="6 7">H044680328</strain>
    </source>
</reference>
<evidence type="ECO:0000313" key="7">
    <source>
        <dbReference type="Proteomes" id="UP000076825"/>
    </source>
</evidence>
<keyword evidence="3" id="KW-0238">DNA-binding</keyword>
<name>A0A157SKA8_9BORD</name>
<dbReference type="PROSITE" id="PS50931">
    <property type="entry name" value="HTH_LYSR"/>
    <property type="match status" value="1"/>
</dbReference>
<dbReference type="GO" id="GO:0003677">
    <property type="term" value="F:DNA binding"/>
    <property type="evidence" value="ECO:0007669"/>
    <property type="project" value="UniProtKB-KW"/>
</dbReference>
<dbReference type="InterPro" id="IPR036390">
    <property type="entry name" value="WH_DNA-bd_sf"/>
</dbReference>
<dbReference type="PANTHER" id="PTHR30419:SF8">
    <property type="entry name" value="NITROGEN ASSIMILATION TRANSCRIPTIONAL ACTIVATOR-RELATED"/>
    <property type="match status" value="1"/>
</dbReference>
<dbReference type="FunFam" id="1.10.10.10:FF:000001">
    <property type="entry name" value="LysR family transcriptional regulator"/>
    <property type="match status" value="1"/>
</dbReference>
<dbReference type="eggNOG" id="COG0583">
    <property type="taxonomic scope" value="Bacteria"/>
</dbReference>
<dbReference type="EMBL" id="LT546645">
    <property type="protein sequence ID" value="SAI70724.1"/>
    <property type="molecule type" value="Genomic_DNA"/>
</dbReference>
<evidence type="ECO:0000256" key="1">
    <source>
        <dbReference type="ARBA" id="ARBA00009437"/>
    </source>
</evidence>
<dbReference type="Gene3D" id="1.10.10.10">
    <property type="entry name" value="Winged helix-like DNA-binding domain superfamily/Winged helix DNA-binding domain"/>
    <property type="match status" value="1"/>
</dbReference>
<keyword evidence="4" id="KW-0804">Transcription</keyword>
<evidence type="ECO:0000313" key="6">
    <source>
        <dbReference type="EMBL" id="SAI70724.1"/>
    </source>
</evidence>
<dbReference type="PRINTS" id="PR00039">
    <property type="entry name" value="HTHLYSR"/>
</dbReference>
<dbReference type="Pfam" id="PF03466">
    <property type="entry name" value="LysR_substrate"/>
    <property type="match status" value="1"/>
</dbReference>
<dbReference type="PATRIC" id="fig|123899.6.peg.2386"/>
<dbReference type="GO" id="GO:0003700">
    <property type="term" value="F:DNA-binding transcription factor activity"/>
    <property type="evidence" value="ECO:0007669"/>
    <property type="project" value="InterPro"/>
</dbReference>
<dbReference type="GeneID" id="56590340"/>
<dbReference type="SUPFAM" id="SSF53850">
    <property type="entry name" value="Periplasmic binding protein-like II"/>
    <property type="match status" value="1"/>
</dbReference>
<gene>
    <name evidence="6" type="primary">cynR_10</name>
    <name evidence="6" type="ORF">SAMEA3906487_02399</name>
</gene>
<dbReference type="AlphaFoldDB" id="A0A157SKA8"/>
<evidence type="ECO:0000256" key="2">
    <source>
        <dbReference type="ARBA" id="ARBA00023015"/>
    </source>
</evidence>
<dbReference type="KEGG" id="btrm:SAMEA390648702399"/>
<dbReference type="RefSeq" id="WP_025518161.1">
    <property type="nucleotide sequence ID" value="NZ_CP016340.1"/>
</dbReference>
<dbReference type="InterPro" id="IPR036388">
    <property type="entry name" value="WH-like_DNA-bd_sf"/>
</dbReference>
<dbReference type="STRING" id="123899.SAMEA3906487_02399"/>
<dbReference type="OrthoDB" id="646694at2"/>
<keyword evidence="2" id="KW-0805">Transcription regulation</keyword>
<dbReference type="Proteomes" id="UP000076825">
    <property type="component" value="Chromosome 1"/>
</dbReference>
<sequence>MEIRQLKYFLEAARLEHITQAAQSLHITQSTLSHQLRQLEAELGTPLFDRVGRQVRLTEAGRLLVRFAQRALRDLDEGRLALQSLNSLESGELRVGVITTYTNSLLSRAIAAFATHYPGVHLSIQDLPMAQIERGLQDGMLDLGMGFINPDAESLLESEPLFSERLMLLVREDHPLAARRVIGRKDLPSLDIVLQSRQYISRQLIERHLARDIAGRVRIELDSLQAMQSIVANSHLACMLFEGAVIAQPGLRAIPIGSPRVIRSAALLWPRERYRSAAAREFARRVKADLPQNIRAAAARDG</sequence>
<dbReference type="InterPro" id="IPR000847">
    <property type="entry name" value="LysR_HTH_N"/>
</dbReference>
<evidence type="ECO:0000256" key="3">
    <source>
        <dbReference type="ARBA" id="ARBA00023125"/>
    </source>
</evidence>
<accession>A0A157SKA8</accession>
<dbReference type="InterPro" id="IPR050950">
    <property type="entry name" value="HTH-type_LysR_regulators"/>
</dbReference>
<dbReference type="SUPFAM" id="SSF46785">
    <property type="entry name" value="Winged helix' DNA-binding domain"/>
    <property type="match status" value="1"/>
</dbReference>
<dbReference type="PANTHER" id="PTHR30419">
    <property type="entry name" value="HTH-TYPE TRANSCRIPTIONAL REGULATOR YBHD"/>
    <property type="match status" value="1"/>
</dbReference>
<protein>
    <submittedName>
        <fullName evidence="6">LysR family transcriptional regulator</fullName>
    </submittedName>
</protein>
<evidence type="ECO:0000256" key="4">
    <source>
        <dbReference type="ARBA" id="ARBA00023163"/>
    </source>
</evidence>
<proteinExistence type="inferred from homology"/>
<dbReference type="Pfam" id="PF00126">
    <property type="entry name" value="HTH_1"/>
    <property type="match status" value="1"/>
</dbReference>
<comment type="similarity">
    <text evidence="1">Belongs to the LysR transcriptional regulatory family.</text>
</comment>
<organism evidence="6 7">
    <name type="scientific">Bordetella trematum</name>
    <dbReference type="NCBI Taxonomy" id="123899"/>
    <lineage>
        <taxon>Bacteria</taxon>
        <taxon>Pseudomonadati</taxon>
        <taxon>Pseudomonadota</taxon>
        <taxon>Betaproteobacteria</taxon>
        <taxon>Burkholderiales</taxon>
        <taxon>Alcaligenaceae</taxon>
        <taxon>Bordetella</taxon>
    </lineage>
</organism>
<dbReference type="Gene3D" id="3.40.190.290">
    <property type="match status" value="1"/>
</dbReference>
<keyword evidence="7" id="KW-1185">Reference proteome</keyword>